<gene>
    <name evidence="1" type="ORF">DCR58_02070</name>
</gene>
<dbReference type="Proteomes" id="UP000262878">
    <property type="component" value="Unassembled WGS sequence"/>
</dbReference>
<dbReference type="AlphaFoldDB" id="A0A348WLZ1"/>
<reference evidence="1 2" key="1">
    <citation type="journal article" date="2018" name="Nat. Biotechnol.">
        <title>A standardized bacterial taxonomy based on genome phylogeny substantially revises the tree of life.</title>
        <authorList>
            <person name="Parks D.H."/>
            <person name="Chuvochina M."/>
            <person name="Waite D.W."/>
            <person name="Rinke C."/>
            <person name="Skarshewski A."/>
            <person name="Chaumeil P.A."/>
            <person name="Hugenholtz P."/>
        </authorList>
    </citation>
    <scope>NUCLEOTIDE SEQUENCE [LARGE SCALE GENOMIC DNA]</scope>
    <source>
        <strain evidence="1">UBA9360</strain>
    </source>
</reference>
<evidence type="ECO:0000313" key="1">
    <source>
        <dbReference type="EMBL" id="HAR55553.1"/>
    </source>
</evidence>
<evidence type="ECO:0000313" key="2">
    <source>
        <dbReference type="Proteomes" id="UP000262878"/>
    </source>
</evidence>
<protein>
    <submittedName>
        <fullName evidence="1">Uncharacterized protein</fullName>
    </submittedName>
</protein>
<organism evidence="1 2">
    <name type="scientific">Idiomarina baltica</name>
    <dbReference type="NCBI Taxonomy" id="190892"/>
    <lineage>
        <taxon>Bacteria</taxon>
        <taxon>Pseudomonadati</taxon>
        <taxon>Pseudomonadota</taxon>
        <taxon>Gammaproteobacteria</taxon>
        <taxon>Alteromonadales</taxon>
        <taxon>Idiomarinaceae</taxon>
        <taxon>Idiomarina</taxon>
    </lineage>
</organism>
<sequence length="174" mass="19238">MHKKEFSSRTQFKRWIKRAAGIVITAMTISNGVVEINSSMNTFKLLQKVAASEHAPLPRGKYTVEYQHISQEPNDDDISFTGTIVAIGYTAVTADEYVEIGTLPALKQAITNEEYVLLSSKKEPAVSIAIKQPDDPLALEDLIEKLKATNALFIVDNGSGYIEHVYNNGHQLTT</sequence>
<comment type="caution">
    <text evidence="1">The sequence shown here is derived from an EMBL/GenBank/DDBJ whole genome shotgun (WGS) entry which is preliminary data.</text>
</comment>
<name>A0A348WLZ1_9GAMM</name>
<accession>A0A348WLZ1</accession>
<proteinExistence type="predicted"/>
<dbReference type="EMBL" id="DMUP01000042">
    <property type="protein sequence ID" value="HAR55553.1"/>
    <property type="molecule type" value="Genomic_DNA"/>
</dbReference>